<feature type="compositionally biased region" description="Basic and acidic residues" evidence="1">
    <location>
        <begin position="472"/>
        <end position="493"/>
    </location>
</feature>
<organism evidence="2 3">
    <name type="scientific">Modicella reniformis</name>
    <dbReference type="NCBI Taxonomy" id="1440133"/>
    <lineage>
        <taxon>Eukaryota</taxon>
        <taxon>Fungi</taxon>
        <taxon>Fungi incertae sedis</taxon>
        <taxon>Mucoromycota</taxon>
        <taxon>Mortierellomycotina</taxon>
        <taxon>Mortierellomycetes</taxon>
        <taxon>Mortierellales</taxon>
        <taxon>Mortierellaceae</taxon>
        <taxon>Modicella</taxon>
    </lineage>
</organism>
<feature type="compositionally biased region" description="Acidic residues" evidence="1">
    <location>
        <begin position="498"/>
        <end position="507"/>
    </location>
</feature>
<accession>A0A9P6ME74</accession>
<dbReference type="EMBL" id="JAAAHW010001595">
    <property type="protein sequence ID" value="KAF9994345.1"/>
    <property type="molecule type" value="Genomic_DNA"/>
</dbReference>
<feature type="compositionally biased region" description="Acidic residues" evidence="1">
    <location>
        <begin position="460"/>
        <end position="471"/>
    </location>
</feature>
<protein>
    <submittedName>
        <fullName evidence="2">Uncharacterized protein</fullName>
    </submittedName>
</protein>
<feature type="region of interest" description="Disordered" evidence="1">
    <location>
        <begin position="295"/>
        <end position="327"/>
    </location>
</feature>
<feature type="compositionally biased region" description="Low complexity" evidence="1">
    <location>
        <begin position="441"/>
        <end position="459"/>
    </location>
</feature>
<feature type="compositionally biased region" description="Basic and acidic residues" evidence="1">
    <location>
        <begin position="298"/>
        <end position="327"/>
    </location>
</feature>
<dbReference type="Proteomes" id="UP000749646">
    <property type="component" value="Unassembled WGS sequence"/>
</dbReference>
<evidence type="ECO:0000313" key="2">
    <source>
        <dbReference type="EMBL" id="KAF9994345.1"/>
    </source>
</evidence>
<feature type="compositionally biased region" description="Basic residues" evidence="1">
    <location>
        <begin position="420"/>
        <end position="433"/>
    </location>
</feature>
<dbReference type="OrthoDB" id="1923159at2759"/>
<keyword evidence="3" id="KW-1185">Reference proteome</keyword>
<evidence type="ECO:0000313" key="3">
    <source>
        <dbReference type="Proteomes" id="UP000749646"/>
    </source>
</evidence>
<name>A0A9P6ME74_9FUNG</name>
<proteinExistence type="predicted"/>
<sequence>MLVNSIYMNERPADRVEPHMERIASQLGKHLAVYIPDLCGIFVGSKSNGEQLTFAGHSVPSSFTIARLWLLDSIYHCLTDVKDDLSLLETIPEAFWSILVDSFFQFRFNNAFHVHFYKFFRAVLYSEQAAVHDRFFIKTNFITRLIEHYRARDQPTGSRGYIILILNCIRLSAEVEAQRLAAAADKTDDDDKSSVSGSELLLRKEGLISTKFWTDQIRANSEWESFQPMLRQATLEQTSDTLYEMDPNLRFQLAPLQSRQPTEAPLTKRHTGIPAVSARGNEGIGLDGNSLGFGVPMKYDRDTDEQAKEEERAKEEKRAKEDEHKTQFEKARADLMANISGMNWKLIPPQRVLNAMLAITQGKGIAAATAAAIGNTNSTNGHASATTTNSERDDTTMDLDSGSNSNGATTKEGGTQSCSKPKKKKRNKKKRRAGGGGGSGATVDDGSASAGTGSGADACAADDDDDDDDDDKNGHAVKEEDNVCDSQGDHQDDNSSSMDEDSPLDHH</sequence>
<evidence type="ECO:0000256" key="1">
    <source>
        <dbReference type="SAM" id="MobiDB-lite"/>
    </source>
</evidence>
<reference evidence="2" key="1">
    <citation type="journal article" date="2020" name="Fungal Divers.">
        <title>Resolving the Mortierellaceae phylogeny through synthesis of multi-gene phylogenetics and phylogenomics.</title>
        <authorList>
            <person name="Vandepol N."/>
            <person name="Liber J."/>
            <person name="Desiro A."/>
            <person name="Na H."/>
            <person name="Kennedy M."/>
            <person name="Barry K."/>
            <person name="Grigoriev I.V."/>
            <person name="Miller A.N."/>
            <person name="O'Donnell K."/>
            <person name="Stajich J.E."/>
            <person name="Bonito G."/>
        </authorList>
    </citation>
    <scope>NUCLEOTIDE SEQUENCE</scope>
    <source>
        <strain evidence="2">MES-2147</strain>
    </source>
</reference>
<feature type="non-terminal residue" evidence="2">
    <location>
        <position position="1"/>
    </location>
</feature>
<feature type="compositionally biased region" description="Polar residues" evidence="1">
    <location>
        <begin position="401"/>
        <end position="418"/>
    </location>
</feature>
<dbReference type="AlphaFoldDB" id="A0A9P6ME74"/>
<comment type="caution">
    <text evidence="2">The sequence shown here is derived from an EMBL/GenBank/DDBJ whole genome shotgun (WGS) entry which is preliminary data.</text>
</comment>
<feature type="region of interest" description="Disordered" evidence="1">
    <location>
        <begin position="375"/>
        <end position="507"/>
    </location>
</feature>
<gene>
    <name evidence="2" type="ORF">BGZ65_010025</name>
</gene>
<feature type="region of interest" description="Disordered" evidence="1">
    <location>
        <begin position="260"/>
        <end position="281"/>
    </location>
</feature>